<accession>A0ABV8KRE8</accession>
<proteinExistence type="predicted"/>
<dbReference type="CDD" id="cd00090">
    <property type="entry name" value="HTH_ARSR"/>
    <property type="match status" value="1"/>
</dbReference>
<name>A0ABV8KRE8_9ACTN</name>
<dbReference type="RefSeq" id="WP_377548783.1">
    <property type="nucleotide sequence ID" value="NZ_JBHSBN010000016.1"/>
</dbReference>
<dbReference type="EMBL" id="JBHSBN010000016">
    <property type="protein sequence ID" value="MFC4108470.1"/>
    <property type="molecule type" value="Genomic_DNA"/>
</dbReference>
<dbReference type="InterPro" id="IPR036388">
    <property type="entry name" value="WH-like_DNA-bd_sf"/>
</dbReference>
<dbReference type="InterPro" id="IPR036390">
    <property type="entry name" value="WH_DNA-bd_sf"/>
</dbReference>
<sequence>MADDDRLAALEQRVTELEARLQQPAATGPNTAPESEVLWALEGLRARVDEPGAVLLVGHVRLPDGRSAQWQEAAETEDLLGADWADGSDALAALGHPVRLRLLQQVLSGVATVHELTQTEGVGTSGQVYHHLRQLASAGWLRALGGGRYEVPVARVVPLLAVILGARR</sequence>
<reference evidence="2" key="1">
    <citation type="journal article" date="2019" name="Int. J. Syst. Evol. Microbiol.">
        <title>The Global Catalogue of Microorganisms (GCM) 10K type strain sequencing project: providing services to taxonomists for standard genome sequencing and annotation.</title>
        <authorList>
            <consortium name="The Broad Institute Genomics Platform"/>
            <consortium name="The Broad Institute Genome Sequencing Center for Infectious Disease"/>
            <person name="Wu L."/>
            <person name="Ma J."/>
        </authorList>
    </citation>
    <scope>NUCLEOTIDE SEQUENCE [LARGE SCALE GENOMIC DNA]</scope>
    <source>
        <strain evidence="2">2902at01</strain>
    </source>
</reference>
<evidence type="ECO:0000313" key="1">
    <source>
        <dbReference type="EMBL" id="MFC4108470.1"/>
    </source>
</evidence>
<dbReference type="Proteomes" id="UP001595868">
    <property type="component" value="Unassembled WGS sequence"/>
</dbReference>
<dbReference type="InterPro" id="IPR011991">
    <property type="entry name" value="ArsR-like_HTH"/>
</dbReference>
<dbReference type="SUPFAM" id="SSF46785">
    <property type="entry name" value="Winged helix' DNA-binding domain"/>
    <property type="match status" value="1"/>
</dbReference>
<protein>
    <submittedName>
        <fullName evidence="1">ArsR/SmtB family transcription factor</fullName>
    </submittedName>
</protein>
<comment type="caution">
    <text evidence="1">The sequence shown here is derived from an EMBL/GenBank/DDBJ whole genome shotgun (WGS) entry which is preliminary data.</text>
</comment>
<gene>
    <name evidence="1" type="ORF">ACFOX0_21360</name>
</gene>
<keyword evidence="2" id="KW-1185">Reference proteome</keyword>
<dbReference type="Gene3D" id="1.10.10.10">
    <property type="entry name" value="Winged helix-like DNA-binding domain superfamily/Winged helix DNA-binding domain"/>
    <property type="match status" value="1"/>
</dbReference>
<organism evidence="1 2">
    <name type="scientific">Micromonospora zhanjiangensis</name>
    <dbReference type="NCBI Taxonomy" id="1522057"/>
    <lineage>
        <taxon>Bacteria</taxon>
        <taxon>Bacillati</taxon>
        <taxon>Actinomycetota</taxon>
        <taxon>Actinomycetes</taxon>
        <taxon>Micromonosporales</taxon>
        <taxon>Micromonosporaceae</taxon>
        <taxon>Micromonospora</taxon>
    </lineage>
</organism>
<evidence type="ECO:0000313" key="2">
    <source>
        <dbReference type="Proteomes" id="UP001595868"/>
    </source>
</evidence>